<feature type="region of interest" description="Disordered" evidence="1">
    <location>
        <begin position="103"/>
        <end position="123"/>
    </location>
</feature>
<dbReference type="SMART" id="SM00418">
    <property type="entry name" value="HTH_ARSR"/>
    <property type="match status" value="1"/>
</dbReference>
<protein>
    <submittedName>
        <fullName evidence="3">Winged helix-turn-helix transcriptional regulator</fullName>
    </submittedName>
</protein>
<dbReference type="AlphaFoldDB" id="A0A5J5KVX4"/>
<gene>
    <name evidence="3" type="ORF">FCK90_10945</name>
</gene>
<evidence type="ECO:0000313" key="4">
    <source>
        <dbReference type="Proteomes" id="UP000325957"/>
    </source>
</evidence>
<sequence>MAATDSLSVAFAALADPTRRDILRRLRSGSRTVGDLATNYEISRPAVSQHLAVLEKAGLVTRGRRARWNDCSLTSGSLDDAAAWIEEQRAEWDDRLDRLGEHLTNIASDHDPETRTDGTQKEE</sequence>
<proteinExistence type="predicted"/>
<comment type="caution">
    <text evidence="3">The sequence shown here is derived from an EMBL/GenBank/DDBJ whole genome shotgun (WGS) entry which is preliminary data.</text>
</comment>
<dbReference type="GO" id="GO:0003700">
    <property type="term" value="F:DNA-binding transcription factor activity"/>
    <property type="evidence" value="ECO:0007669"/>
    <property type="project" value="InterPro"/>
</dbReference>
<dbReference type="NCBIfam" id="NF033788">
    <property type="entry name" value="HTH_metalloreg"/>
    <property type="match status" value="1"/>
</dbReference>
<keyword evidence="4" id="KW-1185">Reference proteome</keyword>
<dbReference type="PANTHER" id="PTHR38600">
    <property type="entry name" value="TRANSCRIPTIONAL REGULATORY PROTEIN"/>
    <property type="match status" value="1"/>
</dbReference>
<evidence type="ECO:0000256" key="1">
    <source>
        <dbReference type="SAM" id="MobiDB-lite"/>
    </source>
</evidence>
<evidence type="ECO:0000313" key="3">
    <source>
        <dbReference type="EMBL" id="KAA9393692.1"/>
    </source>
</evidence>
<reference evidence="3 4" key="1">
    <citation type="submission" date="2019-05" db="EMBL/GenBank/DDBJ databases">
        <title>Kocuria coralli sp. nov., a novel actinobacterium isolated from coral reef seawater.</title>
        <authorList>
            <person name="Li J."/>
        </authorList>
    </citation>
    <scope>NUCLEOTIDE SEQUENCE [LARGE SCALE GENOMIC DNA]</scope>
    <source>
        <strain evidence="3 4">SCSIO 13007</strain>
    </source>
</reference>
<dbReference type="PROSITE" id="PS50987">
    <property type="entry name" value="HTH_ARSR_2"/>
    <property type="match status" value="1"/>
</dbReference>
<dbReference type="Pfam" id="PF01022">
    <property type="entry name" value="HTH_5"/>
    <property type="match status" value="1"/>
</dbReference>
<dbReference type="RefSeq" id="WP_158034335.1">
    <property type="nucleotide sequence ID" value="NZ_ML708621.1"/>
</dbReference>
<organism evidence="3 4">
    <name type="scientific">Kocuria coralli</name>
    <dbReference type="NCBI Taxonomy" id="1461025"/>
    <lineage>
        <taxon>Bacteria</taxon>
        <taxon>Bacillati</taxon>
        <taxon>Actinomycetota</taxon>
        <taxon>Actinomycetes</taxon>
        <taxon>Micrococcales</taxon>
        <taxon>Micrococcaceae</taxon>
        <taxon>Kocuria</taxon>
    </lineage>
</organism>
<dbReference type="Proteomes" id="UP000325957">
    <property type="component" value="Unassembled WGS sequence"/>
</dbReference>
<feature type="domain" description="HTH arsR-type" evidence="2">
    <location>
        <begin position="1"/>
        <end position="93"/>
    </location>
</feature>
<dbReference type="OrthoDB" id="9806976at2"/>
<dbReference type="InterPro" id="IPR001845">
    <property type="entry name" value="HTH_ArsR_DNA-bd_dom"/>
</dbReference>
<dbReference type="Gene3D" id="1.10.10.10">
    <property type="entry name" value="Winged helix-like DNA-binding domain superfamily/Winged helix DNA-binding domain"/>
    <property type="match status" value="1"/>
</dbReference>
<dbReference type="InterPro" id="IPR036390">
    <property type="entry name" value="WH_DNA-bd_sf"/>
</dbReference>
<name>A0A5J5KVX4_9MICC</name>
<dbReference type="CDD" id="cd00090">
    <property type="entry name" value="HTH_ARSR"/>
    <property type="match status" value="1"/>
</dbReference>
<dbReference type="InterPro" id="IPR011991">
    <property type="entry name" value="ArsR-like_HTH"/>
</dbReference>
<dbReference type="PANTHER" id="PTHR38600:SF2">
    <property type="entry name" value="SLL0088 PROTEIN"/>
    <property type="match status" value="1"/>
</dbReference>
<evidence type="ECO:0000259" key="2">
    <source>
        <dbReference type="PROSITE" id="PS50987"/>
    </source>
</evidence>
<dbReference type="SUPFAM" id="SSF46785">
    <property type="entry name" value="Winged helix' DNA-binding domain"/>
    <property type="match status" value="1"/>
</dbReference>
<dbReference type="EMBL" id="SZWF01000015">
    <property type="protein sequence ID" value="KAA9393692.1"/>
    <property type="molecule type" value="Genomic_DNA"/>
</dbReference>
<dbReference type="InterPro" id="IPR036388">
    <property type="entry name" value="WH-like_DNA-bd_sf"/>
</dbReference>
<feature type="compositionally biased region" description="Basic and acidic residues" evidence="1">
    <location>
        <begin position="108"/>
        <end position="123"/>
    </location>
</feature>
<accession>A0A5J5KVX4</accession>
<dbReference type="PRINTS" id="PR00778">
    <property type="entry name" value="HTHARSR"/>
</dbReference>